<evidence type="ECO:0000256" key="3">
    <source>
        <dbReference type="ARBA" id="ARBA00022842"/>
    </source>
</evidence>
<dbReference type="OrthoDB" id="389495at2"/>
<dbReference type="Gene3D" id="3.90.470.20">
    <property type="entry name" value="4'-phosphopantetheinyl transferase domain"/>
    <property type="match status" value="1"/>
</dbReference>
<evidence type="ECO:0000256" key="1">
    <source>
        <dbReference type="ARBA" id="ARBA00022679"/>
    </source>
</evidence>
<dbReference type="RefSeq" id="WP_121464232.1">
    <property type="nucleotide sequence ID" value="NZ_CP025121.1"/>
</dbReference>
<feature type="domain" description="4'-phosphopantetheinyl transferase" evidence="4">
    <location>
        <begin position="4"/>
        <end position="111"/>
    </location>
</feature>
<evidence type="ECO:0000313" key="5">
    <source>
        <dbReference type="EMBL" id="AYJ01543.1"/>
    </source>
</evidence>
<proteinExistence type="predicted"/>
<dbReference type="EMBL" id="CP025121">
    <property type="protein sequence ID" value="AYJ01543.1"/>
    <property type="molecule type" value="Genomic_DNA"/>
</dbReference>
<dbReference type="GO" id="GO:0000287">
    <property type="term" value="F:magnesium ion binding"/>
    <property type="evidence" value="ECO:0007669"/>
    <property type="project" value="InterPro"/>
</dbReference>
<dbReference type="KEGG" id="pzi:CWO85_03535"/>
<dbReference type="SUPFAM" id="SSF56214">
    <property type="entry name" value="4'-phosphopantetheinyl transferase"/>
    <property type="match status" value="1"/>
</dbReference>
<keyword evidence="3" id="KW-0460">Magnesium</keyword>
<organism evidence="5 6">
    <name type="scientific">Ziziphus jujuba witches'-broom phytoplasma</name>
    <dbReference type="NCBI Taxonomy" id="135727"/>
    <lineage>
        <taxon>Bacteria</taxon>
        <taxon>Bacillati</taxon>
        <taxon>Mycoplasmatota</taxon>
        <taxon>Mollicutes</taxon>
        <taxon>Acholeplasmatales</taxon>
        <taxon>Acholeplasmataceae</taxon>
        <taxon>Candidatus Phytoplasma</taxon>
        <taxon>16SrV (Elm yellows group)</taxon>
    </lineage>
</organism>
<evidence type="ECO:0000259" key="4">
    <source>
        <dbReference type="Pfam" id="PF01648"/>
    </source>
</evidence>
<evidence type="ECO:0000313" key="6">
    <source>
        <dbReference type="Proteomes" id="UP000272462"/>
    </source>
</evidence>
<evidence type="ECO:0000256" key="2">
    <source>
        <dbReference type="ARBA" id="ARBA00022723"/>
    </source>
</evidence>
<sequence>MKNIGVDLVEIKKIKKIGIEKIADRILSNAEQLIYQDINHLSRKLSFLGGRWAAKEAIFKAYQKGNLKNNYRDWSILNDLNSGAPYVIHSDSSSKIIISITHTENYALAFVILL</sequence>
<keyword evidence="6" id="KW-1185">Reference proteome</keyword>
<keyword evidence="1" id="KW-0808">Transferase</keyword>
<dbReference type="Proteomes" id="UP000272462">
    <property type="component" value="Chromosome"/>
</dbReference>
<dbReference type="GO" id="GO:0008897">
    <property type="term" value="F:holo-[acyl-carrier-protein] synthase activity"/>
    <property type="evidence" value="ECO:0007669"/>
    <property type="project" value="InterPro"/>
</dbReference>
<gene>
    <name evidence="5" type="ORF">CWO85_03535</name>
</gene>
<dbReference type="InterPro" id="IPR008278">
    <property type="entry name" value="4-PPantetheinyl_Trfase_dom"/>
</dbReference>
<accession>A0A660HNB9</accession>
<reference evidence="5 6" key="1">
    <citation type="journal article" date="2018" name="BMC Genomics">
        <title>Comparative genome analysis of jujube witches'-broom Phytoplasma, an obligate pathogen that causes jujube witches'-broom disease.</title>
        <authorList>
            <person name="Wang J."/>
            <person name="Song L."/>
            <person name="Jiao Q."/>
            <person name="Yang S."/>
            <person name="Gao R."/>
            <person name="Lu X."/>
            <person name="Zhou G."/>
        </authorList>
    </citation>
    <scope>NUCLEOTIDE SEQUENCE [LARGE SCALE GENOMIC DNA]</scope>
    <source>
        <strain evidence="5">Jwb-nky</strain>
    </source>
</reference>
<dbReference type="NCBIfam" id="TIGR00556">
    <property type="entry name" value="pantethn_trn"/>
    <property type="match status" value="1"/>
</dbReference>
<dbReference type="InterPro" id="IPR004568">
    <property type="entry name" value="Ppantetheine-prot_Trfase_dom"/>
</dbReference>
<dbReference type="Pfam" id="PF01648">
    <property type="entry name" value="ACPS"/>
    <property type="match status" value="1"/>
</dbReference>
<dbReference type="InterPro" id="IPR037143">
    <property type="entry name" value="4-PPantetheinyl_Trfase_dom_sf"/>
</dbReference>
<dbReference type="GO" id="GO:0006633">
    <property type="term" value="P:fatty acid biosynthetic process"/>
    <property type="evidence" value="ECO:0007669"/>
    <property type="project" value="InterPro"/>
</dbReference>
<name>A0A660HNB9_ZIZJU</name>
<dbReference type="AlphaFoldDB" id="A0A660HNB9"/>
<protein>
    <submittedName>
        <fullName evidence="5">ACP synthase</fullName>
    </submittedName>
</protein>
<keyword evidence="2" id="KW-0479">Metal-binding</keyword>